<dbReference type="VEuPathDB" id="VectorBase:CSON009606"/>
<organism evidence="2">
    <name type="scientific">Culicoides sonorensis</name>
    <name type="common">Biting midge</name>
    <dbReference type="NCBI Taxonomy" id="179676"/>
    <lineage>
        <taxon>Eukaryota</taxon>
        <taxon>Metazoa</taxon>
        <taxon>Ecdysozoa</taxon>
        <taxon>Arthropoda</taxon>
        <taxon>Hexapoda</taxon>
        <taxon>Insecta</taxon>
        <taxon>Pterygota</taxon>
        <taxon>Neoptera</taxon>
        <taxon>Endopterygota</taxon>
        <taxon>Diptera</taxon>
        <taxon>Nematocera</taxon>
        <taxon>Chironomoidea</taxon>
        <taxon>Ceratopogonidae</taxon>
        <taxon>Ceratopogoninae</taxon>
        <taxon>Culicoides</taxon>
        <taxon>Monoculicoides</taxon>
    </lineage>
</organism>
<evidence type="ECO:0000256" key="1">
    <source>
        <dbReference type="SAM" id="MobiDB-lite"/>
    </source>
</evidence>
<feature type="compositionally biased region" description="Polar residues" evidence="1">
    <location>
        <begin position="13"/>
        <end position="22"/>
    </location>
</feature>
<feature type="compositionally biased region" description="Basic and acidic residues" evidence="1">
    <location>
        <begin position="232"/>
        <end position="248"/>
    </location>
</feature>
<feature type="compositionally biased region" description="Basic and acidic residues" evidence="1">
    <location>
        <begin position="1"/>
        <end position="12"/>
    </location>
</feature>
<feature type="region of interest" description="Disordered" evidence="1">
    <location>
        <begin position="70"/>
        <end position="138"/>
    </location>
</feature>
<evidence type="ECO:0000313" key="2">
    <source>
        <dbReference type="EMBL" id="SSX23799.1"/>
    </source>
</evidence>
<feature type="region of interest" description="Disordered" evidence="1">
    <location>
        <begin position="1"/>
        <end position="51"/>
    </location>
</feature>
<feature type="region of interest" description="Disordered" evidence="1">
    <location>
        <begin position="205"/>
        <end position="261"/>
    </location>
</feature>
<dbReference type="AlphaFoldDB" id="A0A336M4D4"/>
<proteinExistence type="predicted"/>
<gene>
    <name evidence="2" type="primary">CSON009606</name>
</gene>
<protein>
    <submittedName>
        <fullName evidence="2">CSON009606 protein</fullName>
    </submittedName>
</protein>
<reference evidence="2" key="1">
    <citation type="submission" date="2018-07" db="EMBL/GenBank/DDBJ databases">
        <authorList>
            <person name="Quirk P.G."/>
            <person name="Krulwich T.A."/>
        </authorList>
    </citation>
    <scope>NUCLEOTIDE SEQUENCE</scope>
</reference>
<feature type="compositionally biased region" description="Basic and acidic residues" evidence="1">
    <location>
        <begin position="205"/>
        <end position="220"/>
    </location>
</feature>
<sequence>MNLLMKRPENTQRKINNMTKTATKNDKQNDKISLSQNSHAIQKGVSRSGRQIKPKTIFGDMIVEFPKKIESSNETVKSGKPVKSQQNVTKKKPAPPKKTEVKQNLVAKPTNTQITKKVSENGPTPKEKESPKPVAALPKGFIPVDITAIISKSPQPGDNPTSPQKVVVVRKIVSPQKENSSYEEREKEIYALRARLKQLEALQEAERKRRGLESKTENAKKSIKVVNATSKPVEKKDSKPLTIDDRPARVKKPTWKAIEQN</sequence>
<accession>A0A336M4D4</accession>
<feature type="compositionally biased region" description="Polar residues" evidence="1">
    <location>
        <begin position="31"/>
        <end position="40"/>
    </location>
</feature>
<dbReference type="EMBL" id="UFQT01000382">
    <property type="protein sequence ID" value="SSX23799.1"/>
    <property type="molecule type" value="Genomic_DNA"/>
</dbReference>
<name>A0A336M4D4_CULSO</name>